<evidence type="ECO:0000256" key="3">
    <source>
        <dbReference type="ARBA" id="ARBA00022525"/>
    </source>
</evidence>
<reference evidence="9" key="2">
    <citation type="submission" date="2020-03" db="EMBL/GenBank/DDBJ databases">
        <title>The second near-complete assembly of the hexaploid bread wheat (Triticum aestivum) genome.</title>
        <authorList>
            <person name="Zimin A.V."/>
            <person name="Puiu D."/>
            <person name="Shumante A."/>
            <person name="Alonge M."/>
            <person name="Salzberg S.L."/>
        </authorList>
    </citation>
    <scope>NUCLEOTIDE SEQUENCE</scope>
    <source>
        <tissue evidence="9">Leaf</tissue>
    </source>
</reference>
<feature type="compositionally biased region" description="Basic residues" evidence="8">
    <location>
        <begin position="234"/>
        <end position="247"/>
    </location>
</feature>
<dbReference type="InterPro" id="IPR051238">
    <property type="entry name" value="GDSL_esterase/lipase"/>
</dbReference>
<evidence type="ECO:0000256" key="1">
    <source>
        <dbReference type="ARBA" id="ARBA00004613"/>
    </source>
</evidence>
<evidence type="ECO:0000313" key="9">
    <source>
        <dbReference type="EMBL" id="KAF7023638.1"/>
    </source>
</evidence>
<organism evidence="9">
    <name type="scientific">Triticum aestivum</name>
    <name type="common">Wheat</name>
    <dbReference type="NCBI Taxonomy" id="4565"/>
    <lineage>
        <taxon>Eukaryota</taxon>
        <taxon>Viridiplantae</taxon>
        <taxon>Streptophyta</taxon>
        <taxon>Embryophyta</taxon>
        <taxon>Tracheophyta</taxon>
        <taxon>Spermatophyta</taxon>
        <taxon>Magnoliopsida</taxon>
        <taxon>Liliopsida</taxon>
        <taxon>Poales</taxon>
        <taxon>Poaceae</taxon>
        <taxon>BOP clade</taxon>
        <taxon>Pooideae</taxon>
        <taxon>Triticodae</taxon>
        <taxon>Triticeae</taxon>
        <taxon>Triticinae</taxon>
        <taxon>Triticum</taxon>
    </lineage>
</organism>
<dbReference type="AlphaFoldDB" id="A0A9R1F7Z1"/>
<feature type="compositionally biased region" description="Basic residues" evidence="8">
    <location>
        <begin position="58"/>
        <end position="82"/>
    </location>
</feature>
<dbReference type="EMBL" id="CM022217">
    <property type="protein sequence ID" value="KAF7023638.1"/>
    <property type="molecule type" value="Genomic_DNA"/>
</dbReference>
<dbReference type="GO" id="GO:0016042">
    <property type="term" value="P:lipid catabolic process"/>
    <property type="evidence" value="ECO:0007669"/>
    <property type="project" value="UniProtKB-KW"/>
</dbReference>
<keyword evidence="4" id="KW-0732">Signal</keyword>
<dbReference type="GO" id="GO:0005576">
    <property type="term" value="C:extracellular region"/>
    <property type="evidence" value="ECO:0007669"/>
    <property type="project" value="UniProtKB-SubCell"/>
</dbReference>
<sequence length="362" mass="39183">GAGGAAGVVGGGGGAGAGGDGGEVRPAGAVLLHLRRLAGGQRQQQLHRVPGARQLPALRHRLRRRPVGALHQRPHHRGRHRSTSGLRQFHPSLRRDGRRPAPQRRQLRLRRRRDPCRDRPAAGRADPVRGAGAELPDGGADAGEHPGRPGHGVGAAEPVHLHGGHGQQRLPQQLLPAGLLQHRQPLHAGAVRRLAHRRLPPLPPGHVQLRRPEGGPDRGGPGRLRPQRAGALQPRRRHLRRPHRRRHPDLQPAAGRLVDQMNTLPGAHFTYINAYNIFADILANAAAYGFTESTAGCCGVGRNNGEVTCLPYQAPCANRDQHIFWDAFHPSEAANIIVGRRSYRAQSPNDAYPMDISTLASL</sequence>
<feature type="compositionally biased region" description="Low complexity" evidence="8">
    <location>
        <begin position="40"/>
        <end position="57"/>
    </location>
</feature>
<reference evidence="9" key="1">
    <citation type="journal article" date="2017" name="Gigascience">
        <title>The first near-complete assembly of the hexaploid bread wheat genome, Triticum aestivum.</title>
        <authorList>
            <person name="Zimin A.V."/>
            <person name="Puiu D."/>
            <person name="Hall R."/>
            <person name="Kingan S."/>
            <person name="Clavijo B.J."/>
            <person name="Salzberg S.L."/>
        </authorList>
    </citation>
    <scope>NUCLEOTIDE SEQUENCE</scope>
    <source>
        <tissue evidence="9">Leaf</tissue>
    </source>
</reference>
<accession>A0A9R1F7Z1</accession>
<dbReference type="PANTHER" id="PTHR45650">
    <property type="entry name" value="GDSL-LIKE LIPASE/ACYLHYDROLASE-RELATED"/>
    <property type="match status" value="1"/>
</dbReference>
<evidence type="ECO:0000256" key="6">
    <source>
        <dbReference type="ARBA" id="ARBA00022963"/>
    </source>
</evidence>
<dbReference type="PANTHER" id="PTHR45650:SF7">
    <property type="entry name" value="GDSL ESTERASE_LIPASE"/>
    <property type="match status" value="1"/>
</dbReference>
<proteinExistence type="inferred from homology"/>
<protein>
    <submittedName>
        <fullName evidence="9">Uncharacterized protein</fullName>
    </submittedName>
</protein>
<feature type="region of interest" description="Disordered" evidence="8">
    <location>
        <begin position="1"/>
        <end position="25"/>
    </location>
</feature>
<comment type="subcellular location">
    <subcellularLocation>
        <location evidence="1">Secreted</location>
    </subcellularLocation>
</comment>
<evidence type="ECO:0000256" key="4">
    <source>
        <dbReference type="ARBA" id="ARBA00022729"/>
    </source>
</evidence>
<dbReference type="InterPro" id="IPR036514">
    <property type="entry name" value="SGNH_hydro_sf"/>
</dbReference>
<evidence type="ECO:0000256" key="7">
    <source>
        <dbReference type="ARBA" id="ARBA00023098"/>
    </source>
</evidence>
<keyword evidence="7" id="KW-0443">Lipid metabolism</keyword>
<keyword evidence="3" id="KW-0964">Secreted</keyword>
<dbReference type="Proteomes" id="UP000815260">
    <property type="component" value="Chromosome 3A"/>
</dbReference>
<comment type="caution">
    <text evidence="9">The sequence shown here is derived from an EMBL/GenBank/DDBJ whole genome shotgun (WGS) entry which is preliminary data.</text>
</comment>
<dbReference type="InterPro" id="IPR001087">
    <property type="entry name" value="GDSL"/>
</dbReference>
<gene>
    <name evidence="9" type="ORF">CFC21_036117</name>
</gene>
<comment type="similarity">
    <text evidence="2">Belongs to the 'GDSL' lipolytic enzyme family.</text>
</comment>
<keyword evidence="5" id="KW-0378">Hydrolase</keyword>
<feature type="region of interest" description="Disordered" evidence="8">
    <location>
        <begin position="196"/>
        <end position="253"/>
    </location>
</feature>
<name>A0A9R1F7Z1_WHEAT</name>
<feature type="compositionally biased region" description="Low complexity" evidence="8">
    <location>
        <begin position="122"/>
        <end position="133"/>
    </location>
</feature>
<feature type="region of interest" description="Disordered" evidence="8">
    <location>
        <begin position="40"/>
        <end position="168"/>
    </location>
</feature>
<dbReference type="OrthoDB" id="1738598at2759"/>
<evidence type="ECO:0000256" key="2">
    <source>
        <dbReference type="ARBA" id="ARBA00008668"/>
    </source>
</evidence>
<feature type="non-terminal residue" evidence="9">
    <location>
        <position position="1"/>
    </location>
</feature>
<dbReference type="Pfam" id="PF00657">
    <property type="entry name" value="Lipase_GDSL"/>
    <property type="match status" value="1"/>
</dbReference>
<evidence type="ECO:0000256" key="8">
    <source>
        <dbReference type="SAM" id="MobiDB-lite"/>
    </source>
</evidence>
<feature type="compositionally biased region" description="Basic residues" evidence="8">
    <location>
        <begin position="101"/>
        <end position="114"/>
    </location>
</feature>
<keyword evidence="6" id="KW-0442">Lipid degradation</keyword>
<dbReference type="Gene3D" id="3.40.50.1110">
    <property type="entry name" value="SGNH hydrolase"/>
    <property type="match status" value="1"/>
</dbReference>
<dbReference type="GO" id="GO:0016788">
    <property type="term" value="F:hydrolase activity, acting on ester bonds"/>
    <property type="evidence" value="ECO:0007669"/>
    <property type="project" value="InterPro"/>
</dbReference>
<feature type="compositionally biased region" description="Gly residues" evidence="8">
    <location>
        <begin position="1"/>
        <end position="21"/>
    </location>
</feature>
<evidence type="ECO:0000256" key="5">
    <source>
        <dbReference type="ARBA" id="ARBA00022801"/>
    </source>
</evidence>